<dbReference type="RefSeq" id="WP_209701766.1">
    <property type="nucleotide sequence ID" value="NZ_JAGGLM010000005.1"/>
</dbReference>
<comment type="caution">
    <text evidence="1">The sequence shown here is derived from an EMBL/GenBank/DDBJ whole genome shotgun (WGS) entry which is preliminary data.</text>
</comment>
<reference evidence="1 2" key="1">
    <citation type="submission" date="2021-03" db="EMBL/GenBank/DDBJ databases">
        <title>Genomic Encyclopedia of Type Strains, Phase IV (KMG-IV): sequencing the most valuable type-strain genomes for metagenomic binning, comparative biology and taxonomic classification.</title>
        <authorList>
            <person name="Goeker M."/>
        </authorList>
    </citation>
    <scope>NUCLEOTIDE SEQUENCE [LARGE SCALE GENOMIC DNA]</scope>
    <source>
        <strain evidence="1 2">DSM 28783</strain>
    </source>
</reference>
<proteinExistence type="predicted"/>
<evidence type="ECO:0000313" key="2">
    <source>
        <dbReference type="Proteomes" id="UP001519307"/>
    </source>
</evidence>
<protein>
    <recommendedName>
        <fullName evidence="3">Fur family transcriptional regulator</fullName>
    </recommendedName>
</protein>
<dbReference type="EMBL" id="JAGGLM010000005">
    <property type="protein sequence ID" value="MBP2032586.1"/>
    <property type="molecule type" value="Genomic_DNA"/>
</dbReference>
<evidence type="ECO:0008006" key="3">
    <source>
        <dbReference type="Google" id="ProtNLM"/>
    </source>
</evidence>
<sequence>MLLNLSEKLQKLLKNCKVFLNGDQIESLAEILEFYNNGILPAKILKHKLEITYKDVHTLMTCLAIKGILRVKYRIYCENDSITGASKIYDDIEDIPVSVCDRCDKRCTLIKNVIVEFEVHI</sequence>
<gene>
    <name evidence="1" type="ORF">J2Z42_001258</name>
</gene>
<evidence type="ECO:0000313" key="1">
    <source>
        <dbReference type="EMBL" id="MBP2032586.1"/>
    </source>
</evidence>
<name>A0ABS4KT76_9CLOT</name>
<organism evidence="1 2">
    <name type="scientific">Clostridium algifaecis</name>
    <dbReference type="NCBI Taxonomy" id="1472040"/>
    <lineage>
        <taxon>Bacteria</taxon>
        <taxon>Bacillati</taxon>
        <taxon>Bacillota</taxon>
        <taxon>Clostridia</taxon>
        <taxon>Eubacteriales</taxon>
        <taxon>Clostridiaceae</taxon>
        <taxon>Clostridium</taxon>
    </lineage>
</organism>
<accession>A0ABS4KT76</accession>
<keyword evidence="2" id="KW-1185">Reference proteome</keyword>
<dbReference type="Proteomes" id="UP001519307">
    <property type="component" value="Unassembled WGS sequence"/>
</dbReference>